<keyword evidence="3" id="KW-1185">Reference proteome</keyword>
<dbReference type="AlphaFoldDB" id="A0A9W8GCV6"/>
<accession>A0A9W8GCV6</accession>
<dbReference type="OrthoDB" id="5594463at2759"/>
<proteinExistence type="predicted"/>
<keyword evidence="1" id="KW-1133">Transmembrane helix</keyword>
<sequence>MSFVLRSRIPVRAVFWPRLLPARSALSQRATAQQRRSYVGPPLRQWARPILYTAGGAALIVLGWPVLRFVVLGGMAYGAYRLLRTVLFFRGLGQGATTLKGGPLSDLWRSTLAGLGRSVSPQLVEQLRGAAEGALRVGVESGDRRLVGLVDGGSVGLGEAVRVAESVVVVDGRETVRVEALFPVMVDMRLTPLFVKGVGTAGPGVVVSATVLAKLDSGDVEEIALDLAGSPKKKKHVVDAEYKDL</sequence>
<evidence type="ECO:0000256" key="1">
    <source>
        <dbReference type="SAM" id="Phobius"/>
    </source>
</evidence>
<organism evidence="2 3">
    <name type="scientific">Coemansia spiralis</name>
    <dbReference type="NCBI Taxonomy" id="417178"/>
    <lineage>
        <taxon>Eukaryota</taxon>
        <taxon>Fungi</taxon>
        <taxon>Fungi incertae sedis</taxon>
        <taxon>Zoopagomycota</taxon>
        <taxon>Kickxellomycotina</taxon>
        <taxon>Kickxellomycetes</taxon>
        <taxon>Kickxellales</taxon>
        <taxon>Kickxellaceae</taxon>
        <taxon>Coemansia</taxon>
    </lineage>
</organism>
<protein>
    <submittedName>
        <fullName evidence="2">Uncharacterized protein</fullName>
    </submittedName>
</protein>
<dbReference type="EMBL" id="JANBTX010000168">
    <property type="protein sequence ID" value="KAJ2685134.1"/>
    <property type="molecule type" value="Genomic_DNA"/>
</dbReference>
<keyword evidence="1" id="KW-0472">Membrane</keyword>
<reference evidence="2" key="1">
    <citation type="submission" date="2022-07" db="EMBL/GenBank/DDBJ databases">
        <title>Phylogenomic reconstructions and comparative analyses of Kickxellomycotina fungi.</title>
        <authorList>
            <person name="Reynolds N.K."/>
            <person name="Stajich J.E."/>
            <person name="Barry K."/>
            <person name="Grigoriev I.V."/>
            <person name="Crous P."/>
            <person name="Smith M.E."/>
        </authorList>
    </citation>
    <scope>NUCLEOTIDE SEQUENCE</scope>
    <source>
        <strain evidence="2">CBS 109367</strain>
    </source>
</reference>
<gene>
    <name evidence="2" type="ORF">IWW39_004475</name>
</gene>
<keyword evidence="1" id="KW-0812">Transmembrane</keyword>
<evidence type="ECO:0000313" key="3">
    <source>
        <dbReference type="Proteomes" id="UP001151516"/>
    </source>
</evidence>
<name>A0A9W8GCV6_9FUNG</name>
<comment type="caution">
    <text evidence="2">The sequence shown here is derived from an EMBL/GenBank/DDBJ whole genome shotgun (WGS) entry which is preliminary data.</text>
</comment>
<evidence type="ECO:0000313" key="2">
    <source>
        <dbReference type="EMBL" id="KAJ2685134.1"/>
    </source>
</evidence>
<dbReference type="Proteomes" id="UP001151516">
    <property type="component" value="Unassembled WGS sequence"/>
</dbReference>
<feature type="transmembrane region" description="Helical" evidence="1">
    <location>
        <begin position="50"/>
        <end position="80"/>
    </location>
</feature>